<evidence type="ECO:0000256" key="2">
    <source>
        <dbReference type="ARBA" id="ARBA00004191"/>
    </source>
</evidence>
<dbReference type="GO" id="GO:0004099">
    <property type="term" value="F:chitin deacetylase activity"/>
    <property type="evidence" value="ECO:0007669"/>
    <property type="project" value="UniProtKB-EC"/>
</dbReference>
<evidence type="ECO:0000256" key="7">
    <source>
        <dbReference type="ARBA" id="ARBA00022525"/>
    </source>
</evidence>
<comment type="similarity">
    <text evidence="4">Belongs to the polysaccharide deacetylase family.</text>
</comment>
<reference evidence="25 26" key="1">
    <citation type="journal article" date="2008" name="Nature">
        <title>The genome of Laccaria bicolor provides insights into mycorrhizal symbiosis.</title>
        <authorList>
            <person name="Martin F."/>
            <person name="Aerts A."/>
            <person name="Ahren D."/>
            <person name="Brun A."/>
            <person name="Danchin E.G.J."/>
            <person name="Duchaussoy F."/>
            <person name="Gibon J."/>
            <person name="Kohler A."/>
            <person name="Lindquist E."/>
            <person name="Pereda V."/>
            <person name="Salamov A."/>
            <person name="Shapiro H.J."/>
            <person name="Wuyts J."/>
            <person name="Blaudez D."/>
            <person name="Buee M."/>
            <person name="Brokstein P."/>
            <person name="Canbaeck B."/>
            <person name="Cohen D."/>
            <person name="Courty P.E."/>
            <person name="Coutinho P.M."/>
            <person name="Delaruelle C."/>
            <person name="Detter J.C."/>
            <person name="Deveau A."/>
            <person name="DiFazio S."/>
            <person name="Duplessis S."/>
            <person name="Fraissinet-Tachet L."/>
            <person name="Lucic E."/>
            <person name="Frey-Klett P."/>
            <person name="Fourrey C."/>
            <person name="Feussner I."/>
            <person name="Gay G."/>
            <person name="Grimwood J."/>
            <person name="Hoegger P.J."/>
            <person name="Jain P."/>
            <person name="Kilaru S."/>
            <person name="Labbe J."/>
            <person name="Lin Y.C."/>
            <person name="Legue V."/>
            <person name="Le Tacon F."/>
            <person name="Marmeisse R."/>
            <person name="Melayah D."/>
            <person name="Montanini B."/>
            <person name="Muratet M."/>
            <person name="Nehls U."/>
            <person name="Niculita-Hirzel H."/>
            <person name="Oudot-Le Secq M.P."/>
            <person name="Peter M."/>
            <person name="Quesneville H."/>
            <person name="Rajashekar B."/>
            <person name="Reich M."/>
            <person name="Rouhier N."/>
            <person name="Schmutz J."/>
            <person name="Yin T."/>
            <person name="Chalot M."/>
            <person name="Henrissat B."/>
            <person name="Kuees U."/>
            <person name="Lucas S."/>
            <person name="Van de Peer Y."/>
            <person name="Podila G.K."/>
            <person name="Polle A."/>
            <person name="Pukkila P.J."/>
            <person name="Richardson P.M."/>
            <person name="Rouze P."/>
            <person name="Sanders I.R."/>
            <person name="Stajich J.E."/>
            <person name="Tunlid A."/>
            <person name="Tuskan G."/>
            <person name="Grigoriev I.V."/>
        </authorList>
    </citation>
    <scope>NUCLEOTIDE SEQUENCE [LARGE SCALE GENOMIC DNA]</scope>
    <source>
        <strain evidence="26">S238N-H82 / ATCC MYA-4686</strain>
    </source>
</reference>
<name>B0CU46_LACBS</name>
<evidence type="ECO:0000256" key="11">
    <source>
        <dbReference type="ARBA" id="ARBA00022801"/>
    </source>
</evidence>
<feature type="compositionally biased region" description="Low complexity" evidence="22">
    <location>
        <begin position="61"/>
        <end position="101"/>
    </location>
</feature>
<evidence type="ECO:0000259" key="24">
    <source>
        <dbReference type="PROSITE" id="PS51677"/>
    </source>
</evidence>
<evidence type="ECO:0000256" key="20">
    <source>
        <dbReference type="ARBA" id="ARBA00024056"/>
    </source>
</evidence>
<protein>
    <recommendedName>
        <fullName evidence="20">chitin deacetylase</fullName>
        <ecNumber evidence="20">3.5.1.41</ecNumber>
    </recommendedName>
</protein>
<keyword evidence="26" id="KW-1185">Reference proteome</keyword>
<evidence type="ECO:0000256" key="18">
    <source>
        <dbReference type="ARBA" id="ARBA00023316"/>
    </source>
</evidence>
<evidence type="ECO:0000256" key="15">
    <source>
        <dbReference type="ARBA" id="ARBA00023277"/>
    </source>
</evidence>
<keyword evidence="10 23" id="KW-0732">Signal</keyword>
<evidence type="ECO:0000256" key="9">
    <source>
        <dbReference type="ARBA" id="ARBA00022723"/>
    </source>
</evidence>
<keyword evidence="5" id="KW-1003">Cell membrane</keyword>
<dbReference type="FunFam" id="3.20.20.370:FF:000004">
    <property type="entry name" value="Related to Chitin deacetylase"/>
    <property type="match status" value="1"/>
</dbReference>
<dbReference type="OrthoDB" id="407355at2759"/>
<evidence type="ECO:0000256" key="22">
    <source>
        <dbReference type="SAM" id="MobiDB-lite"/>
    </source>
</evidence>
<evidence type="ECO:0000256" key="17">
    <source>
        <dbReference type="ARBA" id="ARBA00023288"/>
    </source>
</evidence>
<dbReference type="PANTHER" id="PTHR10587:SF133">
    <property type="entry name" value="CHITIN DEACETYLASE 1-RELATED"/>
    <property type="match status" value="1"/>
</dbReference>
<dbReference type="PANTHER" id="PTHR10587">
    <property type="entry name" value="GLYCOSYL TRANSFERASE-RELATED"/>
    <property type="match status" value="1"/>
</dbReference>
<comment type="subcellular location">
    <subcellularLocation>
        <location evidence="3">Cell membrane</location>
        <topology evidence="3">Lipid-anchor</topology>
        <topology evidence="3">GPI-anchor</topology>
    </subcellularLocation>
    <subcellularLocation>
        <location evidence="2">Secreted</location>
        <location evidence="2">Cell wall</location>
    </subcellularLocation>
</comment>
<evidence type="ECO:0000256" key="6">
    <source>
        <dbReference type="ARBA" id="ARBA00022512"/>
    </source>
</evidence>
<organism evidence="26">
    <name type="scientific">Laccaria bicolor (strain S238N-H82 / ATCC MYA-4686)</name>
    <name type="common">Bicoloured deceiver</name>
    <name type="synonym">Laccaria laccata var. bicolor</name>
    <dbReference type="NCBI Taxonomy" id="486041"/>
    <lineage>
        <taxon>Eukaryota</taxon>
        <taxon>Fungi</taxon>
        <taxon>Dikarya</taxon>
        <taxon>Basidiomycota</taxon>
        <taxon>Agaricomycotina</taxon>
        <taxon>Agaricomycetes</taxon>
        <taxon>Agaricomycetidae</taxon>
        <taxon>Agaricales</taxon>
        <taxon>Agaricineae</taxon>
        <taxon>Hydnangiaceae</taxon>
        <taxon>Laccaria</taxon>
    </lineage>
</organism>
<evidence type="ECO:0000256" key="1">
    <source>
        <dbReference type="ARBA" id="ARBA00001941"/>
    </source>
</evidence>
<evidence type="ECO:0000256" key="13">
    <source>
        <dbReference type="ARBA" id="ARBA00023136"/>
    </source>
</evidence>
<keyword evidence="18" id="KW-0961">Cell wall biogenesis/degradation</keyword>
<keyword evidence="14" id="KW-0325">Glycoprotein</keyword>
<gene>
    <name evidence="25" type="ORF">LACBIDRAFT_229432</name>
</gene>
<evidence type="ECO:0000256" key="21">
    <source>
        <dbReference type="ARBA" id="ARBA00048494"/>
    </source>
</evidence>
<dbReference type="GO" id="GO:0000272">
    <property type="term" value="P:polysaccharide catabolic process"/>
    <property type="evidence" value="ECO:0007669"/>
    <property type="project" value="UniProtKB-KW"/>
</dbReference>
<dbReference type="Gene3D" id="3.20.20.370">
    <property type="entry name" value="Glycoside hydrolase/deacetylase"/>
    <property type="match status" value="1"/>
</dbReference>
<dbReference type="InterPro" id="IPR011330">
    <property type="entry name" value="Glyco_hydro/deAcase_b/a-brl"/>
</dbReference>
<comment type="cofactor">
    <cofactor evidence="1">
        <name>Co(2+)</name>
        <dbReference type="ChEBI" id="CHEBI:48828"/>
    </cofactor>
</comment>
<evidence type="ECO:0000256" key="12">
    <source>
        <dbReference type="ARBA" id="ARBA00023024"/>
    </source>
</evidence>
<keyword evidence="13" id="KW-0472">Membrane</keyword>
<dbReference type="GO" id="GO:0006032">
    <property type="term" value="P:chitin catabolic process"/>
    <property type="evidence" value="ECO:0007669"/>
    <property type="project" value="UniProtKB-KW"/>
</dbReference>
<proteinExistence type="inferred from homology"/>
<dbReference type="InterPro" id="IPR002509">
    <property type="entry name" value="NODB_dom"/>
</dbReference>
<evidence type="ECO:0000256" key="19">
    <source>
        <dbReference type="ARBA" id="ARBA00023326"/>
    </source>
</evidence>
<keyword evidence="7" id="KW-0964">Secreted</keyword>
<dbReference type="HOGENOM" id="CLU_030200_2_1_1"/>
<feature type="compositionally biased region" description="Low complexity" evidence="22">
    <location>
        <begin position="33"/>
        <end position="53"/>
    </location>
</feature>
<feature type="domain" description="NodB homology" evidence="24">
    <location>
        <begin position="231"/>
        <end position="425"/>
    </location>
</feature>
<keyword evidence="17" id="KW-0449">Lipoprotein</keyword>
<dbReference type="EC" id="3.5.1.41" evidence="20"/>
<dbReference type="InParanoid" id="B0CU46"/>
<accession>B0CU46</accession>
<keyword evidence="9" id="KW-0479">Metal-binding</keyword>
<dbReference type="PROSITE" id="PS51677">
    <property type="entry name" value="NODB"/>
    <property type="match status" value="1"/>
</dbReference>
<dbReference type="Proteomes" id="UP000001194">
    <property type="component" value="Unassembled WGS sequence"/>
</dbReference>
<keyword evidence="15" id="KW-0119">Carbohydrate metabolism</keyword>
<feature type="region of interest" description="Disordered" evidence="22">
    <location>
        <begin position="452"/>
        <end position="477"/>
    </location>
</feature>
<dbReference type="InterPro" id="IPR050248">
    <property type="entry name" value="Polysacc_deacetylase_ArnD"/>
</dbReference>
<evidence type="ECO:0000256" key="10">
    <source>
        <dbReference type="ARBA" id="ARBA00022729"/>
    </source>
</evidence>
<dbReference type="RefSeq" id="XP_001875163.1">
    <property type="nucleotide sequence ID" value="XM_001875128.1"/>
</dbReference>
<keyword evidence="19" id="KW-0624">Polysaccharide degradation</keyword>
<evidence type="ECO:0000256" key="3">
    <source>
        <dbReference type="ARBA" id="ARBA00004609"/>
    </source>
</evidence>
<feature type="chain" id="PRO_5002746974" description="chitin deacetylase" evidence="23">
    <location>
        <begin position="18"/>
        <end position="505"/>
    </location>
</feature>
<dbReference type="Pfam" id="PF01522">
    <property type="entry name" value="Polysacc_deac_1"/>
    <property type="match status" value="1"/>
</dbReference>
<keyword evidence="11" id="KW-0378">Hydrolase</keyword>
<dbReference type="EMBL" id="DS547092">
    <property type="protein sequence ID" value="EDR14604.1"/>
    <property type="molecule type" value="Genomic_DNA"/>
</dbReference>
<dbReference type="AlphaFoldDB" id="B0CU46"/>
<evidence type="ECO:0000256" key="4">
    <source>
        <dbReference type="ARBA" id="ARBA00010973"/>
    </source>
</evidence>
<sequence length="505" mass="52482">MRIQALTLLSALAFVNAQKLNNRHLNVAHRRQATSASSSASAPAAAAATSPPVSSAPPPAASSTTTSASVPAAAPPASSSASVGSTTTGSASASAVTTPTSTGPPPLATGTDIPALANITLGMPTHAPLPPATTYPVGATPPVSGAPVLPTTFVFRSGDWPAQDKVPDTSSPQVAEWMKELDGFNIPNINPTVDGSCVGDPAAAADAQNRGWWTCGGWTRSTDITSCPDKGTWGVSFDDGPSFYSANLLNYLDQKKISATFFVVGSRVIERPAVLIEEYMAGHEISVHTWSHRPLTSLTTPQIVAELGWTRKAIKNVLGVAPTTMRPPYGDIDDRVRAISLAMGMVPIMWTRTPSGGVFDTNDWRVAGGQVNGTDSFNTFETILTNATGMDHGFIVLQHDLFEITVDLAIGYTLNAALTHNPPFNLLPIGQCSKIPTSNLYLESNKNASFPATNHTGGGVDIDGNGKTDTKSGAASSSSSSAFGHQVPLLFALVLSGSALIFGLF</sequence>
<evidence type="ECO:0000313" key="25">
    <source>
        <dbReference type="EMBL" id="EDR14604.1"/>
    </source>
</evidence>
<feature type="signal peptide" evidence="23">
    <location>
        <begin position="1"/>
        <end position="17"/>
    </location>
</feature>
<keyword evidence="12" id="KW-0146">Chitin degradation</keyword>
<comment type="catalytic activity">
    <reaction evidence="21">
        <text>[(1-&gt;4)-N-acetyl-beta-D-glucosaminyl](n) + n H2O = chitosan + n acetate</text>
        <dbReference type="Rhea" id="RHEA:10464"/>
        <dbReference type="Rhea" id="RHEA-COMP:9593"/>
        <dbReference type="Rhea" id="RHEA-COMP:9597"/>
        <dbReference type="ChEBI" id="CHEBI:15377"/>
        <dbReference type="ChEBI" id="CHEBI:17029"/>
        <dbReference type="ChEBI" id="CHEBI:30089"/>
        <dbReference type="ChEBI" id="CHEBI:57704"/>
        <dbReference type="EC" id="3.5.1.41"/>
    </reaction>
    <physiologicalReaction direction="left-to-right" evidence="21">
        <dbReference type="Rhea" id="RHEA:10465"/>
    </physiologicalReaction>
</comment>
<evidence type="ECO:0000256" key="8">
    <source>
        <dbReference type="ARBA" id="ARBA00022622"/>
    </source>
</evidence>
<dbReference type="GO" id="GO:0009272">
    <property type="term" value="P:fungal-type cell wall biogenesis"/>
    <property type="evidence" value="ECO:0007669"/>
    <property type="project" value="UniProtKB-ARBA"/>
</dbReference>
<feature type="region of interest" description="Disordered" evidence="22">
    <location>
        <begin position="28"/>
        <end position="112"/>
    </location>
</feature>
<dbReference type="SUPFAM" id="SSF88713">
    <property type="entry name" value="Glycoside hydrolase/deacetylase"/>
    <property type="match status" value="1"/>
</dbReference>
<dbReference type="GO" id="GO:0098552">
    <property type="term" value="C:side of membrane"/>
    <property type="evidence" value="ECO:0007669"/>
    <property type="project" value="UniProtKB-KW"/>
</dbReference>
<evidence type="ECO:0000256" key="14">
    <source>
        <dbReference type="ARBA" id="ARBA00023180"/>
    </source>
</evidence>
<keyword evidence="6" id="KW-0134">Cell wall</keyword>
<dbReference type="GO" id="GO:0046872">
    <property type="term" value="F:metal ion binding"/>
    <property type="evidence" value="ECO:0007669"/>
    <property type="project" value="UniProtKB-KW"/>
</dbReference>
<evidence type="ECO:0000256" key="5">
    <source>
        <dbReference type="ARBA" id="ARBA00022475"/>
    </source>
</evidence>
<keyword evidence="8" id="KW-0336">GPI-anchor</keyword>
<evidence type="ECO:0000313" key="26">
    <source>
        <dbReference type="Proteomes" id="UP000001194"/>
    </source>
</evidence>
<dbReference type="STRING" id="486041.B0CU46"/>
<dbReference type="GeneID" id="6070331"/>
<dbReference type="GO" id="GO:0005886">
    <property type="term" value="C:plasma membrane"/>
    <property type="evidence" value="ECO:0007669"/>
    <property type="project" value="UniProtKB-SubCell"/>
</dbReference>
<keyword evidence="16" id="KW-0170">Cobalt</keyword>
<dbReference type="GO" id="GO:0071555">
    <property type="term" value="P:cell wall organization"/>
    <property type="evidence" value="ECO:0007669"/>
    <property type="project" value="UniProtKB-KW"/>
</dbReference>
<dbReference type="KEGG" id="lbc:LACBIDRAFT_229432"/>
<evidence type="ECO:0000256" key="23">
    <source>
        <dbReference type="SAM" id="SignalP"/>
    </source>
</evidence>
<evidence type="ECO:0000256" key="16">
    <source>
        <dbReference type="ARBA" id="ARBA00023285"/>
    </source>
</evidence>